<keyword evidence="4" id="KW-0574">Periplasm</keyword>
<gene>
    <name evidence="7" type="primary">tolB_2</name>
    <name evidence="7" type="ORF">GMPD_38510</name>
</gene>
<evidence type="ECO:0000256" key="3">
    <source>
        <dbReference type="ARBA" id="ARBA00022729"/>
    </source>
</evidence>
<evidence type="ECO:0000313" key="8">
    <source>
        <dbReference type="Proteomes" id="UP000568888"/>
    </source>
</evidence>
<dbReference type="AlphaFoldDB" id="A0A6V8N0F6"/>
<feature type="chain" id="PRO_5039940199" evidence="6">
    <location>
        <begin position="20"/>
        <end position="406"/>
    </location>
</feature>
<dbReference type="EMBL" id="BLXY01000014">
    <property type="protein sequence ID" value="GFO65932.1"/>
    <property type="molecule type" value="Genomic_DNA"/>
</dbReference>
<dbReference type="SUPFAM" id="SSF69304">
    <property type="entry name" value="Tricorn protease N-terminal domain"/>
    <property type="match status" value="1"/>
</dbReference>
<evidence type="ECO:0000256" key="1">
    <source>
        <dbReference type="ARBA" id="ARBA00004418"/>
    </source>
</evidence>
<sequence>MMRILLILLLLVLGPQGFAAESYLDVTAPTSGKMKLAIGPTTALSGAVPGDVARELPELFGFDLGIAGPFEIAPGEAAGALLLKSAYGVQGDTAILECRLVDQVLNKEIIAKRYSGRVKDLRRMGHAFSDEVLRVLTGEKGPFTGKIAYVSKASGNKEIYIMDYDGHNPQRLTNNGSINLYPDFAPSGKELIYTSYKKGNPDLYRRELFTGQEARLSSRSGLNAMGVFSQDGNKIALVLSKDGNSEIYQMSRDGKDLVRLTNNHAIDVSPAWSPDGSRIAFVSDRLGKPQLFVMDANGGNVRRLTTNGAYNVTPRWSPKGDRIVYSRKEGGFQIHAISPDGSGDAQLTSAGSNEHPRYSPDGRFIIFSSTRDGGEGLYLMRADGSGQTRISPDRAQNTHPTWSVNW</sequence>
<evidence type="ECO:0000256" key="6">
    <source>
        <dbReference type="SAM" id="SignalP"/>
    </source>
</evidence>
<dbReference type="GO" id="GO:0017038">
    <property type="term" value="P:protein import"/>
    <property type="evidence" value="ECO:0007669"/>
    <property type="project" value="InterPro"/>
</dbReference>
<feature type="region of interest" description="Disordered" evidence="5">
    <location>
        <begin position="337"/>
        <end position="361"/>
    </location>
</feature>
<dbReference type="SUPFAM" id="SSF52964">
    <property type="entry name" value="TolB, N-terminal domain"/>
    <property type="match status" value="1"/>
</dbReference>
<evidence type="ECO:0000313" key="7">
    <source>
        <dbReference type="EMBL" id="GFO65932.1"/>
    </source>
</evidence>
<dbReference type="PANTHER" id="PTHR36842">
    <property type="entry name" value="PROTEIN TOLB HOMOLOG"/>
    <property type="match status" value="1"/>
</dbReference>
<dbReference type="PANTHER" id="PTHR36842:SF1">
    <property type="entry name" value="PROTEIN TOLB"/>
    <property type="match status" value="1"/>
</dbReference>
<evidence type="ECO:0000256" key="5">
    <source>
        <dbReference type="SAM" id="MobiDB-lite"/>
    </source>
</evidence>
<organism evidence="7 8">
    <name type="scientific">Geomonas paludis</name>
    <dbReference type="NCBI Taxonomy" id="2740185"/>
    <lineage>
        <taxon>Bacteria</taxon>
        <taxon>Pseudomonadati</taxon>
        <taxon>Thermodesulfobacteriota</taxon>
        <taxon>Desulfuromonadia</taxon>
        <taxon>Geobacterales</taxon>
        <taxon>Geobacteraceae</taxon>
        <taxon>Geomonas</taxon>
    </lineage>
</organism>
<comment type="similarity">
    <text evidence="2">Belongs to the TolB family.</text>
</comment>
<dbReference type="Proteomes" id="UP000568888">
    <property type="component" value="Unassembled WGS sequence"/>
</dbReference>
<dbReference type="GO" id="GO:0042597">
    <property type="term" value="C:periplasmic space"/>
    <property type="evidence" value="ECO:0007669"/>
    <property type="project" value="UniProtKB-SubCell"/>
</dbReference>
<dbReference type="NCBIfam" id="TIGR02800">
    <property type="entry name" value="propeller_TolB"/>
    <property type="match status" value="1"/>
</dbReference>
<dbReference type="InterPro" id="IPR014167">
    <property type="entry name" value="Tol-Pal_TolB"/>
</dbReference>
<dbReference type="Gene3D" id="2.120.10.30">
    <property type="entry name" value="TolB, C-terminal domain"/>
    <property type="match status" value="2"/>
</dbReference>
<dbReference type="HAMAP" id="MF_00671">
    <property type="entry name" value="TolB"/>
    <property type="match status" value="1"/>
</dbReference>
<evidence type="ECO:0000256" key="2">
    <source>
        <dbReference type="ARBA" id="ARBA00009820"/>
    </source>
</evidence>
<evidence type="ECO:0000256" key="4">
    <source>
        <dbReference type="ARBA" id="ARBA00022764"/>
    </source>
</evidence>
<comment type="caution">
    <text evidence="7">The sequence shown here is derived from an EMBL/GenBank/DDBJ whole genome shotgun (WGS) entry which is preliminary data.</text>
</comment>
<name>A0A6V8N0F6_9BACT</name>
<reference evidence="8" key="1">
    <citation type="submission" date="2020-06" db="EMBL/GenBank/DDBJ databases">
        <title>Draft genomic sequecing of Geomonas sp. Red736.</title>
        <authorList>
            <person name="Itoh H."/>
            <person name="Xu Z.X."/>
            <person name="Ushijima N."/>
            <person name="Masuda Y."/>
            <person name="Shiratori Y."/>
            <person name="Senoo K."/>
        </authorList>
    </citation>
    <scope>NUCLEOTIDE SEQUENCE [LARGE SCALE GENOMIC DNA]</scope>
    <source>
        <strain evidence="8">Red736</strain>
    </source>
</reference>
<dbReference type="InterPro" id="IPR011659">
    <property type="entry name" value="WD40"/>
</dbReference>
<comment type="subcellular location">
    <subcellularLocation>
        <location evidence="1">Periplasm</location>
    </subcellularLocation>
</comment>
<dbReference type="Pfam" id="PF07676">
    <property type="entry name" value="PD40"/>
    <property type="match status" value="5"/>
</dbReference>
<keyword evidence="3 6" id="KW-0732">Signal</keyword>
<dbReference type="InterPro" id="IPR011042">
    <property type="entry name" value="6-blade_b-propeller_TolB-like"/>
</dbReference>
<proteinExistence type="inferred from homology"/>
<dbReference type="Gene3D" id="3.40.50.10070">
    <property type="entry name" value="TolB, N-terminal domain"/>
    <property type="match status" value="1"/>
</dbReference>
<feature type="region of interest" description="Disordered" evidence="5">
    <location>
        <begin position="385"/>
        <end position="406"/>
    </location>
</feature>
<protein>
    <submittedName>
        <fullName evidence="7">Protein TolB</fullName>
    </submittedName>
</protein>
<accession>A0A6V8N0F6</accession>
<feature type="signal peptide" evidence="6">
    <location>
        <begin position="1"/>
        <end position="19"/>
    </location>
</feature>